<feature type="compositionally biased region" description="Polar residues" evidence="2">
    <location>
        <begin position="176"/>
        <end position="186"/>
    </location>
</feature>
<sequence length="186" mass="20439">MEDAGSNACLKRLVGHWAHTGSLISALASVIITERKTAQEFANEKDARLRDLELEVASLKKQSAEKETEHQAEIVSVEKRANDLDEVNRQLVVENAKTRDAIITEFKGGPEYDQDVADAAAPEIQRAWIVAERHVKTDPNANWDSFVGEFLAAKLAIEEGKGEPQPFNGPVPSFLPASSNLDDYGL</sequence>
<dbReference type="Proteomes" id="UP001237642">
    <property type="component" value="Unassembled WGS sequence"/>
</dbReference>
<evidence type="ECO:0000256" key="1">
    <source>
        <dbReference type="SAM" id="Coils"/>
    </source>
</evidence>
<feature type="region of interest" description="Disordered" evidence="2">
    <location>
        <begin position="161"/>
        <end position="186"/>
    </location>
</feature>
<evidence type="ECO:0000313" key="3">
    <source>
        <dbReference type="EMBL" id="KAK1356513.1"/>
    </source>
</evidence>
<dbReference type="EMBL" id="JAUIZM010000009">
    <property type="protein sequence ID" value="KAK1365271.1"/>
    <property type="molecule type" value="Genomic_DNA"/>
</dbReference>
<reference evidence="4" key="1">
    <citation type="submission" date="2023-02" db="EMBL/GenBank/DDBJ databases">
        <title>Genome of toxic invasive species Heracleum sosnowskyi carries increased number of genes despite the absence of recent whole-genome duplications.</title>
        <authorList>
            <person name="Schelkunov M."/>
            <person name="Shtratnikova V."/>
            <person name="Makarenko M."/>
            <person name="Klepikova A."/>
            <person name="Omelchenko D."/>
            <person name="Novikova G."/>
            <person name="Obukhova E."/>
            <person name="Bogdanov V."/>
            <person name="Penin A."/>
            <person name="Logacheva M."/>
        </authorList>
    </citation>
    <scope>NUCLEOTIDE SEQUENCE</scope>
    <source>
        <strain evidence="4">Hsosn_3</strain>
        <tissue evidence="4">Leaf</tissue>
    </source>
</reference>
<accession>A0AAD8HDW0</accession>
<evidence type="ECO:0000256" key="2">
    <source>
        <dbReference type="SAM" id="MobiDB-lite"/>
    </source>
</evidence>
<organism evidence="4 6">
    <name type="scientific">Heracleum sosnowskyi</name>
    <dbReference type="NCBI Taxonomy" id="360622"/>
    <lineage>
        <taxon>Eukaryota</taxon>
        <taxon>Viridiplantae</taxon>
        <taxon>Streptophyta</taxon>
        <taxon>Embryophyta</taxon>
        <taxon>Tracheophyta</taxon>
        <taxon>Spermatophyta</taxon>
        <taxon>Magnoliopsida</taxon>
        <taxon>eudicotyledons</taxon>
        <taxon>Gunneridae</taxon>
        <taxon>Pentapetalae</taxon>
        <taxon>asterids</taxon>
        <taxon>campanulids</taxon>
        <taxon>Apiales</taxon>
        <taxon>Apiaceae</taxon>
        <taxon>Apioideae</taxon>
        <taxon>apioid superclade</taxon>
        <taxon>Tordylieae</taxon>
        <taxon>Tordyliinae</taxon>
        <taxon>Heracleum</taxon>
    </lineage>
</organism>
<reference evidence="4" key="2">
    <citation type="submission" date="2023-05" db="EMBL/GenBank/DDBJ databases">
        <authorList>
            <person name="Schelkunov M.I."/>
        </authorList>
    </citation>
    <scope>NUCLEOTIDE SEQUENCE</scope>
    <source>
        <strain evidence="4">Hsosn_3</strain>
        <tissue evidence="4">Leaf</tissue>
    </source>
</reference>
<dbReference type="EMBL" id="JAUIZM010000011">
    <property type="protein sequence ID" value="KAK1356513.1"/>
    <property type="molecule type" value="Genomic_DNA"/>
</dbReference>
<name>A0AAD8HDW0_9APIA</name>
<comment type="caution">
    <text evidence="4">The sequence shown here is derived from an EMBL/GenBank/DDBJ whole genome shotgun (WGS) entry which is preliminary data.</text>
</comment>
<dbReference type="EMBL" id="JAUIZM010000005">
    <property type="protein sequence ID" value="KAK1384451.1"/>
    <property type="molecule type" value="Genomic_DNA"/>
</dbReference>
<protein>
    <submittedName>
        <fullName evidence="4">Uncharacterized protein</fullName>
    </submittedName>
</protein>
<feature type="coiled-coil region" evidence="1">
    <location>
        <begin position="42"/>
        <end position="69"/>
    </location>
</feature>
<keyword evidence="6" id="KW-1185">Reference proteome</keyword>
<proteinExistence type="predicted"/>
<gene>
    <name evidence="5" type="ORF">POM88_022186</name>
    <name evidence="4" type="ORF">POM88_040832</name>
    <name evidence="3" type="ORF">POM88_049769</name>
</gene>
<evidence type="ECO:0000313" key="4">
    <source>
        <dbReference type="EMBL" id="KAK1365271.1"/>
    </source>
</evidence>
<dbReference type="AlphaFoldDB" id="A0AAD8HDW0"/>
<keyword evidence="1" id="KW-0175">Coiled coil</keyword>
<evidence type="ECO:0000313" key="5">
    <source>
        <dbReference type="EMBL" id="KAK1384451.1"/>
    </source>
</evidence>
<evidence type="ECO:0000313" key="6">
    <source>
        <dbReference type="Proteomes" id="UP001237642"/>
    </source>
</evidence>